<evidence type="ECO:0000256" key="4">
    <source>
        <dbReference type="ARBA" id="ARBA00022967"/>
    </source>
</evidence>
<sequence length="271" mass="29126">MKRRLPDRIPTSTTIAAAHDISVQLGGTQVLDDVTLAVRTGEVLALVGPNGAGKSTLLGVLSGDLAPDHGTVELHGEPLKHWSPVEAAMRRAVMLQQATISFPFPVGQIVAMGRSPWDGTERADHDDEAIRTALDRADAQAFTDRVFNSLSGGERARVSLARALAQETQLLLLDEPTAALDLHHQEDVLQLARRRAAEGDAVVIVLHDLNLAAGYADRIAVLSQGRLAAYGQPTEVLTAELVTDVYQHQVEVWPHPTTGAPIILPERSARP</sequence>
<dbReference type="Pfam" id="PF00005">
    <property type="entry name" value="ABC_tran"/>
    <property type="match status" value="1"/>
</dbReference>
<dbReference type="PROSITE" id="PS50893">
    <property type="entry name" value="ABC_TRANSPORTER_2"/>
    <property type="match status" value="1"/>
</dbReference>
<dbReference type="AlphaFoldDB" id="A0A7W9JFY1"/>
<dbReference type="CDD" id="cd03214">
    <property type="entry name" value="ABC_Iron-Siderophores_B12_Hemin"/>
    <property type="match status" value="1"/>
</dbReference>
<dbReference type="InterPro" id="IPR003439">
    <property type="entry name" value="ABC_transporter-like_ATP-bd"/>
</dbReference>
<dbReference type="PANTHER" id="PTHR42794">
    <property type="entry name" value="HEMIN IMPORT ATP-BINDING PROTEIN HMUV"/>
    <property type="match status" value="1"/>
</dbReference>
<evidence type="ECO:0000313" key="7">
    <source>
        <dbReference type="Proteomes" id="UP000549971"/>
    </source>
</evidence>
<dbReference type="SUPFAM" id="SSF52540">
    <property type="entry name" value="P-loop containing nucleoside triphosphate hydrolases"/>
    <property type="match status" value="1"/>
</dbReference>
<evidence type="ECO:0000313" key="6">
    <source>
        <dbReference type="EMBL" id="MBB5841077.1"/>
    </source>
</evidence>
<feature type="domain" description="ABC transporter" evidence="5">
    <location>
        <begin position="16"/>
        <end position="249"/>
    </location>
</feature>
<evidence type="ECO:0000256" key="2">
    <source>
        <dbReference type="ARBA" id="ARBA00022741"/>
    </source>
</evidence>
<proteinExistence type="predicted"/>
<dbReference type="PROSITE" id="PS00211">
    <property type="entry name" value="ABC_TRANSPORTER_1"/>
    <property type="match status" value="1"/>
</dbReference>
<keyword evidence="4" id="KW-1278">Translocase</keyword>
<dbReference type="Proteomes" id="UP000549971">
    <property type="component" value="Unassembled WGS sequence"/>
</dbReference>
<dbReference type="InterPro" id="IPR027417">
    <property type="entry name" value="P-loop_NTPase"/>
</dbReference>
<keyword evidence="3 6" id="KW-0067">ATP-binding</keyword>
<dbReference type="FunFam" id="3.40.50.300:FF:000134">
    <property type="entry name" value="Iron-enterobactin ABC transporter ATP-binding protein"/>
    <property type="match status" value="1"/>
</dbReference>
<keyword evidence="7" id="KW-1185">Reference proteome</keyword>
<evidence type="ECO:0000256" key="1">
    <source>
        <dbReference type="ARBA" id="ARBA00022448"/>
    </source>
</evidence>
<dbReference type="Gene3D" id="3.40.50.300">
    <property type="entry name" value="P-loop containing nucleotide triphosphate hydrolases"/>
    <property type="match status" value="1"/>
</dbReference>
<reference evidence="6 7" key="1">
    <citation type="submission" date="2020-08" db="EMBL/GenBank/DDBJ databases">
        <title>Sequencing the genomes of 1000 actinobacteria strains.</title>
        <authorList>
            <person name="Klenk H.-P."/>
        </authorList>
    </citation>
    <scope>NUCLEOTIDE SEQUENCE [LARGE SCALE GENOMIC DNA]</scope>
    <source>
        <strain evidence="6 7">DSM 28967</strain>
    </source>
</reference>
<evidence type="ECO:0000256" key="3">
    <source>
        <dbReference type="ARBA" id="ARBA00022840"/>
    </source>
</evidence>
<name>A0A7W9JFY1_9ACTN</name>
<keyword evidence="2" id="KW-0547">Nucleotide-binding</keyword>
<dbReference type="GO" id="GO:0005524">
    <property type="term" value="F:ATP binding"/>
    <property type="evidence" value="ECO:0007669"/>
    <property type="project" value="UniProtKB-KW"/>
</dbReference>
<dbReference type="InterPro" id="IPR017871">
    <property type="entry name" value="ABC_transporter-like_CS"/>
</dbReference>
<dbReference type="NCBIfam" id="NF010068">
    <property type="entry name" value="PRK13548.1"/>
    <property type="match status" value="1"/>
</dbReference>
<dbReference type="RefSeq" id="WP_184803893.1">
    <property type="nucleotide sequence ID" value="NZ_JACHMY010000001.1"/>
</dbReference>
<keyword evidence="1" id="KW-0813">Transport</keyword>
<accession>A0A7W9JFY1</accession>
<dbReference type="PANTHER" id="PTHR42794:SF1">
    <property type="entry name" value="HEMIN IMPORT ATP-BINDING PROTEIN HMUV"/>
    <property type="match status" value="1"/>
</dbReference>
<dbReference type="GO" id="GO:0016887">
    <property type="term" value="F:ATP hydrolysis activity"/>
    <property type="evidence" value="ECO:0007669"/>
    <property type="project" value="InterPro"/>
</dbReference>
<dbReference type="EMBL" id="JACHMY010000001">
    <property type="protein sequence ID" value="MBB5841077.1"/>
    <property type="molecule type" value="Genomic_DNA"/>
</dbReference>
<dbReference type="InterPro" id="IPR003593">
    <property type="entry name" value="AAA+_ATPase"/>
</dbReference>
<evidence type="ECO:0000259" key="5">
    <source>
        <dbReference type="PROSITE" id="PS50893"/>
    </source>
</evidence>
<organism evidence="6 7">
    <name type="scientific">Kribbella italica</name>
    <dbReference type="NCBI Taxonomy" id="1540520"/>
    <lineage>
        <taxon>Bacteria</taxon>
        <taxon>Bacillati</taxon>
        <taxon>Actinomycetota</taxon>
        <taxon>Actinomycetes</taxon>
        <taxon>Propionibacteriales</taxon>
        <taxon>Kribbellaceae</taxon>
        <taxon>Kribbella</taxon>
    </lineage>
</organism>
<protein>
    <submittedName>
        <fullName evidence="6">Iron complex transport system ATP-binding protein</fullName>
    </submittedName>
</protein>
<dbReference type="SMART" id="SM00382">
    <property type="entry name" value="AAA"/>
    <property type="match status" value="1"/>
</dbReference>
<gene>
    <name evidence="6" type="ORF">HDA39_007811</name>
</gene>
<comment type="caution">
    <text evidence="6">The sequence shown here is derived from an EMBL/GenBank/DDBJ whole genome shotgun (WGS) entry which is preliminary data.</text>
</comment>